<organism evidence="1 2">
    <name type="scientific">Boeremia exigua</name>
    <dbReference type="NCBI Taxonomy" id="749465"/>
    <lineage>
        <taxon>Eukaryota</taxon>
        <taxon>Fungi</taxon>
        <taxon>Dikarya</taxon>
        <taxon>Ascomycota</taxon>
        <taxon>Pezizomycotina</taxon>
        <taxon>Dothideomycetes</taxon>
        <taxon>Pleosporomycetidae</taxon>
        <taxon>Pleosporales</taxon>
        <taxon>Pleosporineae</taxon>
        <taxon>Didymellaceae</taxon>
        <taxon>Boeremia</taxon>
    </lineage>
</organism>
<evidence type="ECO:0000313" key="2">
    <source>
        <dbReference type="Proteomes" id="UP001153331"/>
    </source>
</evidence>
<keyword evidence="2" id="KW-1185">Reference proteome</keyword>
<gene>
    <name evidence="1" type="ORF">OPT61_g995</name>
</gene>
<comment type="caution">
    <text evidence="1">The sequence shown here is derived from an EMBL/GenBank/DDBJ whole genome shotgun (WGS) entry which is preliminary data.</text>
</comment>
<evidence type="ECO:0000313" key="1">
    <source>
        <dbReference type="EMBL" id="KAJ8117916.1"/>
    </source>
</evidence>
<accession>A0ACC2IRT6</accession>
<protein>
    <submittedName>
        <fullName evidence="1">Uncharacterized protein</fullName>
    </submittedName>
</protein>
<proteinExistence type="predicted"/>
<sequence length="150" mass="16416">MFQRIAFGGAYSTIPTVLLGIYPASILDGLAYGVSLLLYSSDILVVASSVPLSTEHDSIIKEADAYYANASKEVSSINELRRASDNDPSLLEKNVDKEISTIRDTSAELTFKLESAKLQAPSRADDFEERINLVKDASTEATNTFVIAYW</sequence>
<dbReference type="EMBL" id="JAPHNI010000036">
    <property type="protein sequence ID" value="KAJ8117916.1"/>
    <property type="molecule type" value="Genomic_DNA"/>
</dbReference>
<name>A0ACC2IRT6_9PLEO</name>
<reference evidence="1" key="1">
    <citation type="submission" date="2022-11" db="EMBL/GenBank/DDBJ databases">
        <title>Genome Sequence of Boeremia exigua.</title>
        <authorList>
            <person name="Buettner E."/>
        </authorList>
    </citation>
    <scope>NUCLEOTIDE SEQUENCE</scope>
    <source>
        <strain evidence="1">CU02</strain>
    </source>
</reference>
<dbReference type="Proteomes" id="UP001153331">
    <property type="component" value="Unassembled WGS sequence"/>
</dbReference>